<gene>
    <name evidence="2" type="ORF">A2934_03090</name>
</gene>
<comment type="caution">
    <text evidence="2">The sequence shown here is derived from an EMBL/GenBank/DDBJ whole genome shotgun (WGS) entry which is preliminary data.</text>
</comment>
<proteinExistence type="inferred from homology"/>
<evidence type="ECO:0000313" key="3">
    <source>
        <dbReference type="Proteomes" id="UP000177982"/>
    </source>
</evidence>
<protein>
    <submittedName>
        <fullName evidence="2">Uncharacterized protein</fullName>
    </submittedName>
</protein>
<dbReference type="EMBL" id="MHQO01000013">
    <property type="protein sequence ID" value="OHA07255.1"/>
    <property type="molecule type" value="Genomic_DNA"/>
</dbReference>
<dbReference type="NCBIfam" id="TIGR00251">
    <property type="entry name" value="DUF167 family protein"/>
    <property type="match status" value="1"/>
</dbReference>
<comment type="similarity">
    <text evidence="1">Belongs to the UPF0235 family.</text>
</comment>
<evidence type="ECO:0000256" key="1">
    <source>
        <dbReference type="ARBA" id="ARBA00010364"/>
    </source>
</evidence>
<evidence type="ECO:0000313" key="2">
    <source>
        <dbReference type="EMBL" id="OHA07255.1"/>
    </source>
</evidence>
<dbReference type="Pfam" id="PF02594">
    <property type="entry name" value="DUF167"/>
    <property type="match status" value="1"/>
</dbReference>
<reference evidence="2 3" key="1">
    <citation type="journal article" date="2016" name="Nat. Commun.">
        <title>Thousands of microbial genomes shed light on interconnected biogeochemical processes in an aquifer system.</title>
        <authorList>
            <person name="Anantharaman K."/>
            <person name="Brown C.T."/>
            <person name="Hug L.A."/>
            <person name="Sharon I."/>
            <person name="Castelle C.J."/>
            <person name="Probst A.J."/>
            <person name="Thomas B.C."/>
            <person name="Singh A."/>
            <person name="Wilkins M.J."/>
            <person name="Karaoz U."/>
            <person name="Brodie E.L."/>
            <person name="Williams K.H."/>
            <person name="Hubbard S.S."/>
            <person name="Banfield J.F."/>
        </authorList>
    </citation>
    <scope>NUCLEOTIDE SEQUENCE [LARGE SCALE GENOMIC DNA]</scope>
</reference>
<dbReference type="Gene3D" id="3.30.1200.10">
    <property type="entry name" value="YggU-like"/>
    <property type="match status" value="1"/>
</dbReference>
<organism evidence="2 3">
    <name type="scientific">Candidatus Sungbacteria bacterium RIFCSPLOWO2_01_FULL_47_10</name>
    <dbReference type="NCBI Taxonomy" id="1802276"/>
    <lineage>
        <taxon>Bacteria</taxon>
        <taxon>Candidatus Sungiibacteriota</taxon>
    </lineage>
</organism>
<dbReference type="InterPro" id="IPR003746">
    <property type="entry name" value="DUF167"/>
</dbReference>
<sequence>MRLFVSVKPRSRHESVKKIDDTHLVVAVKESPVQGRANDAVIQALAKFFDIAPSRFCIRSGQGGRKKIIEVS</sequence>
<dbReference type="AlphaFoldDB" id="A0A1G2L6J3"/>
<dbReference type="InterPro" id="IPR036591">
    <property type="entry name" value="YggU-like_sf"/>
</dbReference>
<dbReference type="SMART" id="SM01152">
    <property type="entry name" value="DUF167"/>
    <property type="match status" value="1"/>
</dbReference>
<dbReference type="Proteomes" id="UP000177982">
    <property type="component" value="Unassembled WGS sequence"/>
</dbReference>
<dbReference type="SUPFAM" id="SSF69786">
    <property type="entry name" value="YggU-like"/>
    <property type="match status" value="1"/>
</dbReference>
<name>A0A1G2L6J3_9BACT</name>
<accession>A0A1G2L6J3</accession>